<gene>
    <name evidence="3" type="ORF">CAPTEDRAFT_219147</name>
</gene>
<evidence type="ECO:0000313" key="5">
    <source>
        <dbReference type="Proteomes" id="UP000014760"/>
    </source>
</evidence>
<evidence type="ECO:0000259" key="2">
    <source>
        <dbReference type="Pfam" id="PF00049"/>
    </source>
</evidence>
<reference evidence="5" key="1">
    <citation type="submission" date="2012-12" db="EMBL/GenBank/DDBJ databases">
        <authorList>
            <person name="Hellsten U."/>
            <person name="Grimwood J."/>
            <person name="Chapman J.A."/>
            <person name="Shapiro H."/>
            <person name="Aerts A."/>
            <person name="Otillar R.P."/>
            <person name="Terry A.Y."/>
            <person name="Boore J.L."/>
            <person name="Simakov O."/>
            <person name="Marletaz F."/>
            <person name="Cho S.-J."/>
            <person name="Edsinger-Gonzales E."/>
            <person name="Havlak P."/>
            <person name="Kuo D.-H."/>
            <person name="Larsson T."/>
            <person name="Lv J."/>
            <person name="Arendt D."/>
            <person name="Savage R."/>
            <person name="Osoegawa K."/>
            <person name="de Jong P."/>
            <person name="Lindberg D.R."/>
            <person name="Seaver E.C."/>
            <person name="Weisblat D.A."/>
            <person name="Putnam N.H."/>
            <person name="Grigoriev I.V."/>
            <person name="Rokhsar D.S."/>
        </authorList>
    </citation>
    <scope>NUCLEOTIDE SEQUENCE</scope>
    <source>
        <strain evidence="5">I ESC-2004</strain>
    </source>
</reference>
<feature type="domain" description="Insulin-like" evidence="2">
    <location>
        <begin position="32"/>
        <end position="110"/>
    </location>
</feature>
<evidence type="ECO:0000313" key="4">
    <source>
        <dbReference type="EnsemblMetazoa" id="CapteP219147"/>
    </source>
</evidence>
<dbReference type="Proteomes" id="UP000014760">
    <property type="component" value="Unassembled WGS sequence"/>
</dbReference>
<keyword evidence="1" id="KW-0732">Signal</keyword>
<dbReference type="InterPro" id="IPR036438">
    <property type="entry name" value="Insulin-like_sf"/>
</dbReference>
<proteinExistence type="predicted"/>
<accession>R7TXL4</accession>
<dbReference type="SUPFAM" id="SSF56994">
    <property type="entry name" value="Insulin-like"/>
    <property type="match status" value="1"/>
</dbReference>
<dbReference type="HOGENOM" id="CLU_2173393_0_0_1"/>
<evidence type="ECO:0000256" key="1">
    <source>
        <dbReference type="SAM" id="SignalP"/>
    </source>
</evidence>
<name>R7TXL4_CAPTE</name>
<evidence type="ECO:0000313" key="3">
    <source>
        <dbReference type="EMBL" id="ELT98673.1"/>
    </source>
</evidence>
<feature type="signal peptide" evidence="1">
    <location>
        <begin position="1"/>
        <end position="19"/>
    </location>
</feature>
<dbReference type="GO" id="GO:0005179">
    <property type="term" value="F:hormone activity"/>
    <property type="evidence" value="ECO:0007669"/>
    <property type="project" value="InterPro"/>
</dbReference>
<dbReference type="OrthoDB" id="10019596at2759"/>
<dbReference type="EMBL" id="KB307653">
    <property type="protein sequence ID" value="ELT98673.1"/>
    <property type="molecule type" value="Genomic_DNA"/>
</dbReference>
<reference evidence="3 5" key="2">
    <citation type="journal article" date="2013" name="Nature">
        <title>Insights into bilaterian evolution from three spiralian genomes.</title>
        <authorList>
            <person name="Simakov O."/>
            <person name="Marletaz F."/>
            <person name="Cho S.J."/>
            <person name="Edsinger-Gonzales E."/>
            <person name="Havlak P."/>
            <person name="Hellsten U."/>
            <person name="Kuo D.H."/>
            <person name="Larsson T."/>
            <person name="Lv J."/>
            <person name="Arendt D."/>
            <person name="Savage R."/>
            <person name="Osoegawa K."/>
            <person name="de Jong P."/>
            <person name="Grimwood J."/>
            <person name="Chapman J.A."/>
            <person name="Shapiro H."/>
            <person name="Aerts A."/>
            <person name="Otillar R.P."/>
            <person name="Terry A.Y."/>
            <person name="Boore J.L."/>
            <person name="Grigoriev I.V."/>
            <person name="Lindberg D.R."/>
            <person name="Seaver E.C."/>
            <person name="Weisblat D.A."/>
            <person name="Putnam N.H."/>
            <person name="Rokhsar D.S."/>
        </authorList>
    </citation>
    <scope>NUCLEOTIDE SEQUENCE</scope>
    <source>
        <strain evidence="3 5">I ESC-2004</strain>
    </source>
</reference>
<organism evidence="3">
    <name type="scientific">Capitella teleta</name>
    <name type="common">Polychaete worm</name>
    <dbReference type="NCBI Taxonomy" id="283909"/>
    <lineage>
        <taxon>Eukaryota</taxon>
        <taxon>Metazoa</taxon>
        <taxon>Spiralia</taxon>
        <taxon>Lophotrochozoa</taxon>
        <taxon>Annelida</taxon>
        <taxon>Polychaeta</taxon>
        <taxon>Sedentaria</taxon>
        <taxon>Scolecida</taxon>
        <taxon>Capitellidae</taxon>
        <taxon>Capitella</taxon>
    </lineage>
</organism>
<feature type="chain" id="PRO_5008787456" description="Insulin-like domain-containing protein" evidence="1">
    <location>
        <begin position="20"/>
        <end position="110"/>
    </location>
</feature>
<protein>
    <recommendedName>
        <fullName evidence="2">Insulin-like domain-containing protein</fullName>
    </recommendedName>
</protein>
<dbReference type="InterPro" id="IPR016179">
    <property type="entry name" value="Insulin-like"/>
</dbReference>
<dbReference type="AlphaFoldDB" id="R7TXL4"/>
<dbReference type="EnsemblMetazoa" id="CapteT219147">
    <property type="protein sequence ID" value="CapteP219147"/>
    <property type="gene ID" value="CapteG219147"/>
</dbReference>
<dbReference type="GO" id="GO:0005576">
    <property type="term" value="C:extracellular region"/>
    <property type="evidence" value="ECO:0007669"/>
    <property type="project" value="InterPro"/>
</dbReference>
<dbReference type="EMBL" id="AMQN01010370">
    <property type="status" value="NOT_ANNOTATED_CDS"/>
    <property type="molecule type" value="Genomic_DNA"/>
</dbReference>
<reference evidence="4" key="3">
    <citation type="submission" date="2015-06" db="UniProtKB">
        <authorList>
            <consortium name="EnsemblMetazoa"/>
        </authorList>
    </citation>
    <scope>IDENTIFICATION</scope>
</reference>
<keyword evidence="5" id="KW-1185">Reference proteome</keyword>
<dbReference type="Pfam" id="PF00049">
    <property type="entry name" value="Insulin"/>
    <property type="match status" value="1"/>
</dbReference>
<sequence length="110" mass="12760">MKCVLAVCIALISVVPSRALWWSRNHEAYTYHACGLTLDLMVSEVCADSWQTRCDTPCRKKRDAEGQIQTFEEEQKAKAFLVHRSRREVWSLNEECCNEGCRVEEVHEHC</sequence>